<dbReference type="Proteomes" id="UP000887540">
    <property type="component" value="Unplaced"/>
</dbReference>
<dbReference type="Pfam" id="PF09258">
    <property type="entry name" value="Glyco_transf_64"/>
    <property type="match status" value="1"/>
</dbReference>
<comment type="subcellular location">
    <subcellularLocation>
        <location evidence="1">Endoplasmic reticulum membrane</location>
        <topology evidence="1">Single-pass type II membrane protein</topology>
    </subcellularLocation>
</comment>
<dbReference type="SUPFAM" id="SSF53448">
    <property type="entry name" value="Nucleotide-diphospho-sugar transferases"/>
    <property type="match status" value="1"/>
</dbReference>
<dbReference type="Gene3D" id="3.90.550.10">
    <property type="entry name" value="Spore Coat Polysaccharide Biosynthesis Protein SpsA, Chain A"/>
    <property type="match status" value="1"/>
</dbReference>
<accession>A0A914CZ64</accession>
<dbReference type="PANTHER" id="PTHR48261:SF4">
    <property type="entry name" value="EXOSTOSIN LIKE GLYCOSYLTRANSFERASE 3"/>
    <property type="match status" value="1"/>
</dbReference>
<dbReference type="WBParaSite" id="ACRNAN_scaffold15949.g30213.t1">
    <property type="protein sequence ID" value="ACRNAN_scaffold15949.g30213.t1"/>
    <property type="gene ID" value="ACRNAN_scaffold15949.g30213"/>
</dbReference>
<evidence type="ECO:0000259" key="6">
    <source>
        <dbReference type="Pfam" id="PF09258"/>
    </source>
</evidence>
<dbReference type="InterPro" id="IPR029044">
    <property type="entry name" value="Nucleotide-diphossugar_trans"/>
</dbReference>
<keyword evidence="5" id="KW-1015">Disulfide bond</keyword>
<sequence>MEVIEYQRKGRFYFEHYIGNMKVLTRSILSAIRYRLQMRSKVSKKIPTKILRTISNSDQVSFNVGKHSNSALLPLDYHTAWNYDPTHLETDNLSPVRSIFYPTNILERAPGILKANGDYHNNLGGNMPAEKYTIIVNAFKRDEQLHFSLKRLKNLKFLDLVIVVWCDIQREPPPEEWWPKLEAPLIVINATENTLHSRYFPWDIIKTEAIFQMDDDFEAEEEVMEFMF</sequence>
<dbReference type="GO" id="GO:1901135">
    <property type="term" value="P:carbohydrate derivative metabolic process"/>
    <property type="evidence" value="ECO:0007669"/>
    <property type="project" value="UniProtKB-ARBA"/>
</dbReference>
<feature type="domain" description="Glycosyl transferase 64" evidence="6">
    <location>
        <begin position="132"/>
        <end position="228"/>
    </location>
</feature>
<dbReference type="InterPro" id="IPR015338">
    <property type="entry name" value="GT64_dom"/>
</dbReference>
<comment type="similarity">
    <text evidence="2">Belongs to the glycosyltransferase 47 family.</text>
</comment>
<protein>
    <submittedName>
        <fullName evidence="8">Glycosyl transferase 64 domain-containing protein</fullName>
    </submittedName>
</protein>
<dbReference type="GO" id="GO:0005789">
    <property type="term" value="C:endoplasmic reticulum membrane"/>
    <property type="evidence" value="ECO:0007669"/>
    <property type="project" value="UniProtKB-SubCell"/>
</dbReference>
<dbReference type="InterPro" id="IPR004263">
    <property type="entry name" value="Exostosin"/>
</dbReference>
<evidence type="ECO:0000313" key="7">
    <source>
        <dbReference type="Proteomes" id="UP000887540"/>
    </source>
</evidence>
<proteinExistence type="inferred from homology"/>
<keyword evidence="4" id="KW-0472">Membrane</keyword>
<evidence type="ECO:0000256" key="5">
    <source>
        <dbReference type="ARBA" id="ARBA00023157"/>
    </source>
</evidence>
<evidence type="ECO:0000256" key="2">
    <source>
        <dbReference type="ARBA" id="ARBA00010271"/>
    </source>
</evidence>
<evidence type="ECO:0000256" key="4">
    <source>
        <dbReference type="ARBA" id="ARBA00023136"/>
    </source>
</evidence>
<evidence type="ECO:0000313" key="8">
    <source>
        <dbReference type="WBParaSite" id="ACRNAN_scaffold15949.g30213.t1"/>
    </source>
</evidence>
<organism evidence="7 8">
    <name type="scientific">Acrobeloides nanus</name>
    <dbReference type="NCBI Taxonomy" id="290746"/>
    <lineage>
        <taxon>Eukaryota</taxon>
        <taxon>Metazoa</taxon>
        <taxon>Ecdysozoa</taxon>
        <taxon>Nematoda</taxon>
        <taxon>Chromadorea</taxon>
        <taxon>Rhabditida</taxon>
        <taxon>Tylenchina</taxon>
        <taxon>Cephalobomorpha</taxon>
        <taxon>Cephaloboidea</taxon>
        <taxon>Cephalobidae</taxon>
        <taxon>Acrobeloides</taxon>
    </lineage>
</organism>
<dbReference type="GO" id="GO:0016757">
    <property type="term" value="F:glycosyltransferase activity"/>
    <property type="evidence" value="ECO:0007669"/>
    <property type="project" value="InterPro"/>
</dbReference>
<reference evidence="8" key="1">
    <citation type="submission" date="2022-11" db="UniProtKB">
        <authorList>
            <consortium name="WormBaseParasite"/>
        </authorList>
    </citation>
    <scope>IDENTIFICATION</scope>
</reference>
<keyword evidence="7" id="KW-1185">Reference proteome</keyword>
<keyword evidence="3" id="KW-0808">Transferase</keyword>
<name>A0A914CZ64_9BILA</name>
<dbReference type="AlphaFoldDB" id="A0A914CZ64"/>
<evidence type="ECO:0000256" key="1">
    <source>
        <dbReference type="ARBA" id="ARBA00004648"/>
    </source>
</evidence>
<dbReference type="PANTHER" id="PTHR48261">
    <property type="entry name" value="ACETYLGLUCOSAMINYLTRANSFERASE"/>
    <property type="match status" value="1"/>
</dbReference>
<evidence type="ECO:0000256" key="3">
    <source>
        <dbReference type="ARBA" id="ARBA00022679"/>
    </source>
</evidence>